<evidence type="ECO:0000256" key="5">
    <source>
        <dbReference type="ARBA" id="ARBA00022833"/>
    </source>
</evidence>
<keyword evidence="5" id="KW-0862">Zinc</keyword>
<reference evidence="10" key="2">
    <citation type="submission" date="2015-01" db="EMBL/GenBank/DDBJ databases">
        <title>Evolutionary Origins and Diversification of the Mycorrhizal Mutualists.</title>
        <authorList>
            <consortium name="DOE Joint Genome Institute"/>
            <consortium name="Mycorrhizal Genomics Consortium"/>
            <person name="Kohler A."/>
            <person name="Kuo A."/>
            <person name="Nagy L.G."/>
            <person name="Floudas D."/>
            <person name="Copeland A."/>
            <person name="Barry K.W."/>
            <person name="Cichocki N."/>
            <person name="Veneault-Fourrey C."/>
            <person name="LaButti K."/>
            <person name="Lindquist E.A."/>
            <person name="Lipzen A."/>
            <person name="Lundell T."/>
            <person name="Morin E."/>
            <person name="Murat C."/>
            <person name="Riley R."/>
            <person name="Ohm R."/>
            <person name="Sun H."/>
            <person name="Tunlid A."/>
            <person name="Henrissat B."/>
            <person name="Grigoriev I.V."/>
            <person name="Hibbett D.S."/>
            <person name="Martin F."/>
        </authorList>
    </citation>
    <scope>NUCLEOTIDE SEQUENCE [LARGE SCALE GENOMIC DNA]</scope>
    <source>
        <strain evidence="10">MAFF 305830</strain>
    </source>
</reference>
<evidence type="ECO:0000256" key="6">
    <source>
        <dbReference type="ARBA" id="ARBA00023242"/>
    </source>
</evidence>
<dbReference type="Pfam" id="PF00096">
    <property type="entry name" value="zf-C2H2"/>
    <property type="match status" value="1"/>
</dbReference>
<evidence type="ECO:0000313" key="10">
    <source>
        <dbReference type="Proteomes" id="UP000054097"/>
    </source>
</evidence>
<dbReference type="GO" id="GO:0000981">
    <property type="term" value="F:DNA-binding transcription factor activity, RNA polymerase II-specific"/>
    <property type="evidence" value="ECO:0007669"/>
    <property type="project" value="TreeGrafter"/>
</dbReference>
<evidence type="ECO:0000259" key="8">
    <source>
        <dbReference type="PROSITE" id="PS50157"/>
    </source>
</evidence>
<organism evidence="9 10">
    <name type="scientific">Serendipita vermifera MAFF 305830</name>
    <dbReference type="NCBI Taxonomy" id="933852"/>
    <lineage>
        <taxon>Eukaryota</taxon>
        <taxon>Fungi</taxon>
        <taxon>Dikarya</taxon>
        <taxon>Basidiomycota</taxon>
        <taxon>Agaricomycotina</taxon>
        <taxon>Agaricomycetes</taxon>
        <taxon>Sebacinales</taxon>
        <taxon>Serendipitaceae</taxon>
        <taxon>Serendipita</taxon>
    </lineage>
</organism>
<dbReference type="InterPro" id="IPR036236">
    <property type="entry name" value="Znf_C2H2_sf"/>
</dbReference>
<dbReference type="SMART" id="SM00355">
    <property type="entry name" value="ZnF_C2H2"/>
    <property type="match status" value="1"/>
</dbReference>
<dbReference type="HOGENOM" id="CLU_197197_0_0_1"/>
<dbReference type="SUPFAM" id="SSF57667">
    <property type="entry name" value="beta-beta-alpha zinc fingers"/>
    <property type="match status" value="1"/>
</dbReference>
<dbReference type="Gene3D" id="3.30.160.60">
    <property type="entry name" value="Classic Zinc Finger"/>
    <property type="match status" value="1"/>
</dbReference>
<dbReference type="GO" id="GO:0005634">
    <property type="term" value="C:nucleus"/>
    <property type="evidence" value="ECO:0007669"/>
    <property type="project" value="UniProtKB-SubCell"/>
</dbReference>
<gene>
    <name evidence="9" type="ORF">M408DRAFT_62335</name>
</gene>
<evidence type="ECO:0000256" key="1">
    <source>
        <dbReference type="ARBA" id="ARBA00004123"/>
    </source>
</evidence>
<feature type="domain" description="C2H2-type" evidence="8">
    <location>
        <begin position="2"/>
        <end position="29"/>
    </location>
</feature>
<dbReference type="InterPro" id="IPR013087">
    <property type="entry name" value="Znf_C2H2_type"/>
</dbReference>
<keyword evidence="4 7" id="KW-0863">Zinc-finger</keyword>
<evidence type="ECO:0000256" key="3">
    <source>
        <dbReference type="ARBA" id="ARBA00022737"/>
    </source>
</evidence>
<evidence type="ECO:0000313" key="9">
    <source>
        <dbReference type="EMBL" id="KIM32646.1"/>
    </source>
</evidence>
<dbReference type="STRING" id="933852.A0A0C3BMK6"/>
<keyword evidence="6" id="KW-0539">Nucleus</keyword>
<dbReference type="EMBL" id="KN824279">
    <property type="protein sequence ID" value="KIM32646.1"/>
    <property type="molecule type" value="Genomic_DNA"/>
</dbReference>
<accession>A0A0C3BMK6</accession>
<keyword evidence="10" id="KW-1185">Reference proteome</keyword>
<dbReference type="PROSITE" id="PS00028">
    <property type="entry name" value="ZINC_FINGER_C2H2_1"/>
    <property type="match status" value="1"/>
</dbReference>
<dbReference type="PANTHER" id="PTHR24394">
    <property type="entry name" value="ZINC FINGER PROTEIN"/>
    <property type="match status" value="1"/>
</dbReference>
<evidence type="ECO:0000256" key="7">
    <source>
        <dbReference type="PROSITE-ProRule" id="PRU00042"/>
    </source>
</evidence>
<reference evidence="9 10" key="1">
    <citation type="submission" date="2014-04" db="EMBL/GenBank/DDBJ databases">
        <authorList>
            <consortium name="DOE Joint Genome Institute"/>
            <person name="Kuo A."/>
            <person name="Zuccaro A."/>
            <person name="Kohler A."/>
            <person name="Nagy L.G."/>
            <person name="Floudas D."/>
            <person name="Copeland A."/>
            <person name="Barry K.W."/>
            <person name="Cichocki N."/>
            <person name="Veneault-Fourrey C."/>
            <person name="LaButti K."/>
            <person name="Lindquist E.A."/>
            <person name="Lipzen A."/>
            <person name="Lundell T."/>
            <person name="Morin E."/>
            <person name="Murat C."/>
            <person name="Sun H."/>
            <person name="Tunlid A."/>
            <person name="Henrissat B."/>
            <person name="Grigoriev I.V."/>
            <person name="Hibbett D.S."/>
            <person name="Martin F."/>
            <person name="Nordberg H.P."/>
            <person name="Cantor M.N."/>
            <person name="Hua S.X."/>
        </authorList>
    </citation>
    <scope>NUCLEOTIDE SEQUENCE [LARGE SCALE GENOMIC DNA]</scope>
    <source>
        <strain evidence="9 10">MAFF 305830</strain>
    </source>
</reference>
<protein>
    <recommendedName>
        <fullName evidence="8">C2H2-type domain-containing protein</fullName>
    </recommendedName>
</protein>
<comment type="subcellular location">
    <subcellularLocation>
        <location evidence="1">Nucleus</location>
    </subcellularLocation>
</comment>
<dbReference type="OrthoDB" id="8922241at2759"/>
<dbReference type="AlphaFoldDB" id="A0A0C3BMK6"/>
<dbReference type="GO" id="GO:0008270">
    <property type="term" value="F:zinc ion binding"/>
    <property type="evidence" value="ECO:0007669"/>
    <property type="project" value="UniProtKB-KW"/>
</dbReference>
<evidence type="ECO:0000256" key="2">
    <source>
        <dbReference type="ARBA" id="ARBA00022723"/>
    </source>
</evidence>
<dbReference type="Proteomes" id="UP000054097">
    <property type="component" value="Unassembled WGS sequence"/>
</dbReference>
<evidence type="ECO:0000256" key="4">
    <source>
        <dbReference type="ARBA" id="ARBA00022771"/>
    </source>
</evidence>
<proteinExistence type="predicted"/>
<sequence length="80" mass="8815">MFPCDMCTASFSRRHDLERHRRGHSGECTSPYVCEGCGSGFTRSDGRGRHWKLQPTCETLHFQRGGSGKRRSAASGPGAN</sequence>
<keyword evidence="3" id="KW-0677">Repeat</keyword>
<dbReference type="PROSITE" id="PS50157">
    <property type="entry name" value="ZINC_FINGER_C2H2_2"/>
    <property type="match status" value="1"/>
</dbReference>
<name>A0A0C3BMK6_SERVB</name>
<dbReference type="PANTHER" id="PTHR24394:SF44">
    <property type="entry name" value="ZINC FINGER PROTEIN 271-LIKE"/>
    <property type="match status" value="1"/>
</dbReference>
<keyword evidence="2" id="KW-0479">Metal-binding</keyword>